<dbReference type="SMART" id="SM00926">
    <property type="entry name" value="Molybdop_Fe4S4"/>
    <property type="match status" value="1"/>
</dbReference>
<dbReference type="Pfam" id="PF00384">
    <property type="entry name" value="Molybdopterin"/>
    <property type="match status" value="1"/>
</dbReference>
<dbReference type="InterPro" id="IPR006656">
    <property type="entry name" value="Mopterin_OxRdtase"/>
</dbReference>
<organism evidence="6 7">
    <name type="scientific">Nocardioides daphniae</name>
    <dbReference type="NCBI Taxonomy" id="402297"/>
    <lineage>
        <taxon>Bacteria</taxon>
        <taxon>Bacillati</taxon>
        <taxon>Actinomycetota</taxon>
        <taxon>Actinomycetes</taxon>
        <taxon>Propionibacteriales</taxon>
        <taxon>Nocardioidaceae</taxon>
        <taxon>Nocardioides</taxon>
    </lineage>
</organism>
<dbReference type="Pfam" id="PF01568">
    <property type="entry name" value="Molydop_binding"/>
    <property type="match status" value="1"/>
</dbReference>
<protein>
    <submittedName>
        <fullName evidence="6">Molybdopterin oxidoreductase</fullName>
    </submittedName>
</protein>
<evidence type="ECO:0000313" key="6">
    <source>
        <dbReference type="EMBL" id="GGD13170.1"/>
    </source>
</evidence>
<dbReference type="InterPro" id="IPR009010">
    <property type="entry name" value="Asp_de-COase-like_dom_sf"/>
</dbReference>
<dbReference type="PIRSF" id="PIRSF000144">
    <property type="entry name" value="CbbBc"/>
    <property type="match status" value="1"/>
</dbReference>
<feature type="domain" description="4Fe-4S Mo/W bis-MGD-type" evidence="5">
    <location>
        <begin position="8"/>
        <end position="61"/>
    </location>
</feature>
<evidence type="ECO:0000259" key="5">
    <source>
        <dbReference type="SMART" id="SM00926"/>
    </source>
</evidence>
<dbReference type="PANTHER" id="PTHR43105:SF10">
    <property type="entry name" value="NADH-QUINONE OXIDOREDUCTASE SUBUNIT G"/>
    <property type="match status" value="1"/>
</dbReference>
<dbReference type="Gene3D" id="2.20.25.90">
    <property type="entry name" value="ADC-like domains"/>
    <property type="match status" value="1"/>
</dbReference>
<keyword evidence="3" id="KW-0408">Iron</keyword>
<keyword evidence="1" id="KW-0004">4Fe-4S</keyword>
<evidence type="ECO:0000256" key="1">
    <source>
        <dbReference type="ARBA" id="ARBA00022485"/>
    </source>
</evidence>
<gene>
    <name evidence="6" type="primary">nasA</name>
    <name evidence="6" type="ORF">GCM10007231_10260</name>
</gene>
<accession>A0ABQ1Q545</accession>
<dbReference type="InterPro" id="IPR006657">
    <property type="entry name" value="MoPterin_dinucl-bd_dom"/>
</dbReference>
<keyword evidence="4" id="KW-0411">Iron-sulfur</keyword>
<reference evidence="7" key="1">
    <citation type="journal article" date="2019" name="Int. J. Syst. Evol. Microbiol.">
        <title>The Global Catalogue of Microorganisms (GCM) 10K type strain sequencing project: providing services to taxonomists for standard genome sequencing and annotation.</title>
        <authorList>
            <consortium name="The Broad Institute Genomics Platform"/>
            <consortium name="The Broad Institute Genome Sequencing Center for Infectious Disease"/>
            <person name="Wu L."/>
            <person name="Ma J."/>
        </authorList>
    </citation>
    <scope>NUCLEOTIDE SEQUENCE [LARGE SCALE GENOMIC DNA]</scope>
    <source>
        <strain evidence="7">CCM 7403</strain>
    </source>
</reference>
<proteinExistence type="predicted"/>
<name>A0ABQ1Q545_9ACTN</name>
<dbReference type="RefSeq" id="WP_188421045.1">
    <property type="nucleotide sequence ID" value="NZ_BMCK01000001.1"/>
</dbReference>
<keyword evidence="7" id="KW-1185">Reference proteome</keyword>
<dbReference type="SUPFAM" id="SSF50692">
    <property type="entry name" value="ADC-like"/>
    <property type="match status" value="1"/>
</dbReference>
<dbReference type="InterPro" id="IPR050123">
    <property type="entry name" value="Prok_molybdopt-oxidoreductase"/>
</dbReference>
<evidence type="ECO:0000256" key="3">
    <source>
        <dbReference type="ARBA" id="ARBA00023004"/>
    </source>
</evidence>
<comment type="caution">
    <text evidence="6">The sequence shown here is derived from an EMBL/GenBank/DDBJ whole genome shotgun (WGS) entry which is preliminary data.</text>
</comment>
<dbReference type="SUPFAM" id="SSF53706">
    <property type="entry name" value="Formate dehydrogenase/DMSO reductase, domains 1-3"/>
    <property type="match status" value="1"/>
</dbReference>
<dbReference type="Proteomes" id="UP000630594">
    <property type="component" value="Unassembled WGS sequence"/>
</dbReference>
<evidence type="ECO:0000313" key="7">
    <source>
        <dbReference type="Proteomes" id="UP000630594"/>
    </source>
</evidence>
<dbReference type="EMBL" id="BMCK01000001">
    <property type="protein sequence ID" value="GGD13170.1"/>
    <property type="molecule type" value="Genomic_DNA"/>
</dbReference>
<dbReference type="Gene3D" id="2.40.40.20">
    <property type="match status" value="1"/>
</dbReference>
<keyword evidence="2" id="KW-0479">Metal-binding</keyword>
<dbReference type="CDD" id="cd00508">
    <property type="entry name" value="MopB_CT_Fdh-Nap-like"/>
    <property type="match status" value="1"/>
</dbReference>
<evidence type="ECO:0000256" key="4">
    <source>
        <dbReference type="ARBA" id="ARBA00023014"/>
    </source>
</evidence>
<evidence type="ECO:0000256" key="2">
    <source>
        <dbReference type="ARBA" id="ARBA00022723"/>
    </source>
</evidence>
<sequence>MVVDGRAPSSTTTHCPYCSLQCGMRLERVGRTLQVAEWAEFGVNEGALCRKGRTATGLRGHRERLTTPLVRDPATGEFRAAGWDEALDLVAARLAEIQAESGPDSIAVFGGGGLTNEKAYALGKFARTVLRTSQIDYNGRWCMSSAATAANLSFGLDRGLPFPLRDVETADLVVLVGSNMAETMPPAARHLDRLRASGGRLVVVDPRRTPTAERADLVLQPVPGTDLALALGVLHHLVATGAVDEEYVAARTTGFDDVRRSVTAWWPEQVERVTGVPADDVRALADLLAAHPKAMILTARGAEQQSQGTDTVLAWINVALALGLPGREGAGWGCLTGQGNGQGGREHGQKADQLPGYRSIEDPAARAHVAEVWGVDPATIPGKGRSAYELLEALGQADGPRSLLVFGSNIVVSAPRASHVTERLASLDLLVVADIVLSETAAMADVVLPVTQWAEETGTMTNLEGRVILRQRAVAPPEGVRSDLDVIAGLAHRFGSSLDFPTDPEKVFAELGRASAGGLADYSGITYDRIRDEQGVFWPCPATPEGAAPHPGTTHLFADRFATPDGRARCHVVEHRGAAEVPDADYPLHLTTGRVLAQYQSGAQTRRIKELPDSGPFIEVHPLVAARLGIDDGSLVTLTTRRGDLRAAAKVVDTIREDTVFVPFHWAGVNRLVNDALDPRSRMPEFKVCAAALKVGGHR</sequence>
<dbReference type="PANTHER" id="PTHR43105">
    <property type="entry name" value="RESPIRATORY NITRATE REDUCTASE"/>
    <property type="match status" value="1"/>
</dbReference>
<dbReference type="Gene3D" id="3.40.228.10">
    <property type="entry name" value="Dimethylsulfoxide Reductase, domain 2"/>
    <property type="match status" value="1"/>
</dbReference>
<dbReference type="Gene3D" id="3.40.50.740">
    <property type="match status" value="1"/>
</dbReference>
<dbReference type="InterPro" id="IPR006963">
    <property type="entry name" value="Mopterin_OxRdtase_4Fe-4S_dom"/>
</dbReference>
<dbReference type="Pfam" id="PF04879">
    <property type="entry name" value="Molybdop_Fe4S4"/>
    <property type="match status" value="1"/>
</dbReference>